<dbReference type="SUPFAM" id="SSF48726">
    <property type="entry name" value="Immunoglobulin"/>
    <property type="match status" value="3"/>
</dbReference>
<reference evidence="5" key="2">
    <citation type="journal article" date="2017" name="Sci. Adv.">
        <title>A tail of two voltages: Proteomic comparison of the three electric organs of the electric eel.</title>
        <authorList>
            <person name="Traeger L.L."/>
            <person name="Sabat G."/>
            <person name="Barrett-Wilt G.A."/>
            <person name="Wells G.B."/>
            <person name="Sussman M.R."/>
        </authorList>
    </citation>
    <scope>NUCLEOTIDE SEQUENCE [LARGE SCALE GENOMIC DNA]</scope>
</reference>
<proteinExistence type="predicted"/>
<reference evidence="4" key="3">
    <citation type="submission" date="2020-05" db="EMBL/GenBank/DDBJ databases">
        <title>Electrophorus electricus (electric eel) genome, fEleEle1, primary haplotype.</title>
        <authorList>
            <person name="Myers G."/>
            <person name="Meyer A."/>
            <person name="Fedrigo O."/>
            <person name="Formenti G."/>
            <person name="Rhie A."/>
            <person name="Tracey A."/>
            <person name="Sims Y."/>
            <person name="Jarvis E.D."/>
        </authorList>
    </citation>
    <scope>NUCLEOTIDE SEQUENCE [LARGE SCALE GENOMIC DNA]</scope>
</reference>
<dbReference type="GeneTree" id="ENSGT01150000287290"/>
<accession>A0A4W4EVU6</accession>
<feature type="domain" description="Ig-like" evidence="3">
    <location>
        <begin position="202"/>
        <end position="297"/>
    </location>
</feature>
<dbReference type="OMA" id="KSTNICA"/>
<dbReference type="Pfam" id="PF08205">
    <property type="entry name" value="C2-set_2"/>
    <property type="match status" value="1"/>
</dbReference>
<reference evidence="5" key="1">
    <citation type="journal article" date="2014" name="Science">
        <title>Nonhuman genetics. Genomic basis for the convergent evolution of electric organs.</title>
        <authorList>
            <person name="Gallant J.R."/>
            <person name="Traeger L.L."/>
            <person name="Volkening J.D."/>
            <person name="Moffett H."/>
            <person name="Chen P.H."/>
            <person name="Novina C.D."/>
            <person name="Phillips G.N.Jr."/>
            <person name="Anand R."/>
            <person name="Wells G.B."/>
            <person name="Pinch M."/>
            <person name="Guth R."/>
            <person name="Unguez G.A."/>
            <person name="Albert J.S."/>
            <person name="Zakon H.H."/>
            <person name="Samanta M.P."/>
            <person name="Sussman M.R."/>
        </authorList>
    </citation>
    <scope>NUCLEOTIDE SEQUENCE [LARGE SCALE GENOMIC DNA]</scope>
</reference>
<evidence type="ECO:0000256" key="2">
    <source>
        <dbReference type="ARBA" id="ARBA00023319"/>
    </source>
</evidence>
<dbReference type="SMART" id="SM00407">
    <property type="entry name" value="IGc1"/>
    <property type="match status" value="2"/>
</dbReference>
<evidence type="ECO:0000313" key="5">
    <source>
        <dbReference type="Proteomes" id="UP000314983"/>
    </source>
</evidence>
<dbReference type="AlphaFoldDB" id="A0A4W4EVU6"/>
<dbReference type="PANTHER" id="PTHR23411">
    <property type="entry name" value="TAPASIN"/>
    <property type="match status" value="1"/>
</dbReference>
<dbReference type="Proteomes" id="UP000314983">
    <property type="component" value="Chromosome 1"/>
</dbReference>
<evidence type="ECO:0000256" key="1">
    <source>
        <dbReference type="ARBA" id="ARBA00023157"/>
    </source>
</evidence>
<keyword evidence="5" id="KW-1185">Reference proteome</keyword>
<dbReference type="PROSITE" id="PS50835">
    <property type="entry name" value="IG_LIKE"/>
    <property type="match status" value="3"/>
</dbReference>
<organism evidence="4 5">
    <name type="scientific">Electrophorus electricus</name>
    <name type="common">Electric eel</name>
    <name type="synonym">Gymnotus electricus</name>
    <dbReference type="NCBI Taxonomy" id="8005"/>
    <lineage>
        <taxon>Eukaryota</taxon>
        <taxon>Metazoa</taxon>
        <taxon>Chordata</taxon>
        <taxon>Craniata</taxon>
        <taxon>Vertebrata</taxon>
        <taxon>Euteleostomi</taxon>
        <taxon>Actinopterygii</taxon>
        <taxon>Neopterygii</taxon>
        <taxon>Teleostei</taxon>
        <taxon>Ostariophysi</taxon>
        <taxon>Gymnotiformes</taxon>
        <taxon>Gymnotoidei</taxon>
        <taxon>Gymnotidae</taxon>
        <taxon>Electrophorus</taxon>
    </lineage>
</organism>
<feature type="domain" description="Ig-like" evidence="3">
    <location>
        <begin position="1"/>
        <end position="78"/>
    </location>
</feature>
<dbReference type="Gene3D" id="2.60.40.10">
    <property type="entry name" value="Immunoglobulins"/>
    <property type="match status" value="3"/>
</dbReference>
<dbReference type="STRING" id="8005.ENSEEEP00000015703"/>
<evidence type="ECO:0000259" key="3">
    <source>
        <dbReference type="PROSITE" id="PS50835"/>
    </source>
</evidence>
<name>A0A4W4EVU6_ELEEL</name>
<keyword evidence="1" id="KW-1015">Disulfide bond</keyword>
<feature type="domain" description="Ig-like" evidence="3">
    <location>
        <begin position="114"/>
        <end position="182"/>
    </location>
</feature>
<dbReference type="Pfam" id="PF07654">
    <property type="entry name" value="C1-set"/>
    <property type="match status" value="2"/>
</dbReference>
<dbReference type="InterPro" id="IPR050380">
    <property type="entry name" value="Immune_Resp_Modulators"/>
</dbReference>
<dbReference type="InterPro" id="IPR036179">
    <property type="entry name" value="Ig-like_dom_sf"/>
</dbReference>
<reference evidence="4" key="5">
    <citation type="submission" date="2025-09" db="UniProtKB">
        <authorList>
            <consortium name="Ensembl"/>
        </authorList>
    </citation>
    <scope>IDENTIFICATION</scope>
</reference>
<sequence>ATASCTVESVYNEVQVSWIGEGNKQDSSISVDQKYNPSKKIYETISKFTLPVTKWKSWSTVTCRAEHQCFSSEEKTIYIVGKYFMQSPMTKLKVYPHMPKHFLILVFFFPGDPTCIGTGFNPKIKWLVKSVEKHDATSKSMMQADGRVKVFSEISVSQQDWNQGSKYTCKVNDEKLKKKHVEKICGPARRPEHSHHILHCDPTVELLMVPSVGHPTSEPQILQCIGTGFNPKIKWLVKSVEKHDATSKSMMQADGRVKVFSEISVSQQDWNQGSKYTCKVNDEKLKKKHVEKSTNICAGI</sequence>
<dbReference type="InterPro" id="IPR003597">
    <property type="entry name" value="Ig_C1-set"/>
</dbReference>
<reference evidence="4" key="4">
    <citation type="submission" date="2025-08" db="UniProtKB">
        <authorList>
            <consortium name="Ensembl"/>
        </authorList>
    </citation>
    <scope>IDENTIFICATION</scope>
</reference>
<dbReference type="InterPro" id="IPR013783">
    <property type="entry name" value="Ig-like_fold"/>
</dbReference>
<dbReference type="Ensembl" id="ENSEEET00000015883.2">
    <property type="protein sequence ID" value="ENSEEEP00000015703.2"/>
    <property type="gene ID" value="ENSEEEG00000007777.2"/>
</dbReference>
<dbReference type="InterPro" id="IPR013162">
    <property type="entry name" value="CD80_C2-set"/>
</dbReference>
<evidence type="ECO:0000313" key="4">
    <source>
        <dbReference type="Ensembl" id="ENSEEEP00000015703.2"/>
    </source>
</evidence>
<dbReference type="InterPro" id="IPR007110">
    <property type="entry name" value="Ig-like_dom"/>
</dbReference>
<keyword evidence="2" id="KW-0393">Immunoglobulin domain</keyword>
<protein>
    <recommendedName>
        <fullName evidence="3">Ig-like domain-containing protein</fullName>
    </recommendedName>
</protein>